<dbReference type="PANTHER" id="PTHR21569:SF1">
    <property type="entry name" value="SMALL RIBOSOMAL SUBUNIT PROTEIN US9M"/>
    <property type="match status" value="1"/>
</dbReference>
<keyword evidence="2 4" id="KW-0689">Ribosomal protein</keyword>
<dbReference type="GO" id="GO:0005737">
    <property type="term" value="C:cytoplasm"/>
    <property type="evidence" value="ECO:0007669"/>
    <property type="project" value="UniProtKB-ARBA"/>
</dbReference>
<dbReference type="GO" id="GO:0003735">
    <property type="term" value="F:structural constituent of ribosome"/>
    <property type="evidence" value="ECO:0007669"/>
    <property type="project" value="InterPro"/>
</dbReference>
<evidence type="ECO:0000256" key="1">
    <source>
        <dbReference type="ARBA" id="ARBA00005251"/>
    </source>
</evidence>
<proteinExistence type="inferred from homology"/>
<sequence length="131" mass="14649">MSKNEFFEGVGRRKTSIARVRVYTGKAVSTINGMPYNEYFKVDADAQSTLKPLNTVGLDGKAYFTAKVAGGGTTGQVEAIQLGIGRALYLMTPELKSELRKAGFVTRDPRMVERKKYHQLKARKKPQFSKR</sequence>
<name>A0A0G0MNP5_9BACT</name>
<evidence type="ECO:0000313" key="6">
    <source>
        <dbReference type="EMBL" id="KKR05669.1"/>
    </source>
</evidence>
<dbReference type="GO" id="GO:0003723">
    <property type="term" value="F:RNA binding"/>
    <property type="evidence" value="ECO:0007669"/>
    <property type="project" value="TreeGrafter"/>
</dbReference>
<accession>A0A0G0MNP5</accession>
<dbReference type="AlphaFoldDB" id="A0A0G0MNP5"/>
<dbReference type="GO" id="GO:0006412">
    <property type="term" value="P:translation"/>
    <property type="evidence" value="ECO:0007669"/>
    <property type="project" value="InterPro"/>
</dbReference>
<dbReference type="NCBIfam" id="NF001099">
    <property type="entry name" value="PRK00132.1"/>
    <property type="match status" value="1"/>
</dbReference>
<dbReference type="PANTHER" id="PTHR21569">
    <property type="entry name" value="RIBOSOMAL PROTEIN S9"/>
    <property type="match status" value="1"/>
</dbReference>
<evidence type="ECO:0000256" key="2">
    <source>
        <dbReference type="ARBA" id="ARBA00022980"/>
    </source>
</evidence>
<dbReference type="InterPro" id="IPR000754">
    <property type="entry name" value="Ribosomal_uS9"/>
</dbReference>
<dbReference type="PROSITE" id="PS00360">
    <property type="entry name" value="RIBOSOMAL_S9"/>
    <property type="match status" value="1"/>
</dbReference>
<dbReference type="InterPro" id="IPR014721">
    <property type="entry name" value="Ribsml_uS5_D2-typ_fold_subgr"/>
</dbReference>
<dbReference type="SUPFAM" id="SSF54211">
    <property type="entry name" value="Ribosomal protein S5 domain 2-like"/>
    <property type="match status" value="1"/>
</dbReference>
<reference evidence="6 7" key="1">
    <citation type="journal article" date="2015" name="Nature">
        <title>rRNA introns, odd ribosomes, and small enigmatic genomes across a large radiation of phyla.</title>
        <authorList>
            <person name="Brown C.T."/>
            <person name="Hug L.A."/>
            <person name="Thomas B.C."/>
            <person name="Sharon I."/>
            <person name="Castelle C.J."/>
            <person name="Singh A."/>
            <person name="Wilkins M.J."/>
            <person name="Williams K.H."/>
            <person name="Banfield J.F."/>
        </authorList>
    </citation>
    <scope>NUCLEOTIDE SEQUENCE [LARGE SCALE GENOMIC DNA]</scope>
</reference>
<comment type="caution">
    <text evidence="6">The sequence shown here is derived from an EMBL/GenBank/DDBJ whole genome shotgun (WGS) entry which is preliminary data.</text>
</comment>
<comment type="similarity">
    <text evidence="1 4">Belongs to the universal ribosomal protein uS9 family.</text>
</comment>
<keyword evidence="3 4" id="KW-0687">Ribonucleoprotein</keyword>
<gene>
    <name evidence="6" type="ORF">UT34_C0002G0176</name>
</gene>
<evidence type="ECO:0000256" key="3">
    <source>
        <dbReference type="ARBA" id="ARBA00023274"/>
    </source>
</evidence>
<dbReference type="InterPro" id="IPR020568">
    <property type="entry name" value="Ribosomal_Su5_D2-typ_SF"/>
</dbReference>
<dbReference type="FunFam" id="3.30.230.10:FF:000001">
    <property type="entry name" value="30S ribosomal protein S9"/>
    <property type="match status" value="1"/>
</dbReference>
<dbReference type="GO" id="GO:0015935">
    <property type="term" value="C:small ribosomal subunit"/>
    <property type="evidence" value="ECO:0007669"/>
    <property type="project" value="UniProtKB-ARBA"/>
</dbReference>
<evidence type="ECO:0000256" key="4">
    <source>
        <dbReference type="RuleBase" id="RU003815"/>
    </source>
</evidence>
<dbReference type="InterPro" id="IPR020574">
    <property type="entry name" value="Ribosomal_uS9_CS"/>
</dbReference>
<dbReference type="Proteomes" id="UP000034799">
    <property type="component" value="Unassembled WGS sequence"/>
</dbReference>
<dbReference type="EMBL" id="LBWK01000002">
    <property type="protein sequence ID" value="KKR05669.1"/>
    <property type="molecule type" value="Genomic_DNA"/>
</dbReference>
<dbReference type="PATRIC" id="fig|1619100.3.peg.724"/>
<dbReference type="STRING" id="1619100.UT34_C0002G0176"/>
<evidence type="ECO:0000313" key="7">
    <source>
        <dbReference type="Proteomes" id="UP000034799"/>
    </source>
</evidence>
<organism evidence="6 7">
    <name type="scientific">candidate division WS6 bacterium GW2011_GWF2_39_15</name>
    <dbReference type="NCBI Taxonomy" id="1619100"/>
    <lineage>
        <taxon>Bacteria</taxon>
        <taxon>Candidatus Dojkabacteria</taxon>
    </lineage>
</organism>
<dbReference type="InterPro" id="IPR023035">
    <property type="entry name" value="Ribosomal_uS9_bac/plastid"/>
</dbReference>
<dbReference type="Pfam" id="PF00380">
    <property type="entry name" value="Ribosomal_S9"/>
    <property type="match status" value="1"/>
</dbReference>
<dbReference type="Gene3D" id="3.30.230.10">
    <property type="match status" value="1"/>
</dbReference>
<evidence type="ECO:0000256" key="5">
    <source>
        <dbReference type="RuleBase" id="RU003816"/>
    </source>
</evidence>
<protein>
    <recommendedName>
        <fullName evidence="5">30S ribosomal protein S9</fullName>
    </recommendedName>
</protein>